<keyword evidence="12" id="KW-1185">Reference proteome</keyword>
<keyword evidence="4 8" id="KW-0238">DNA-binding</keyword>
<keyword evidence="5 8" id="KW-0804">Transcription</keyword>
<dbReference type="InterPro" id="IPR010525">
    <property type="entry name" value="ARF_dom"/>
</dbReference>
<dbReference type="Pfam" id="PF06507">
    <property type="entry name" value="ARF_AD"/>
    <property type="match status" value="1"/>
</dbReference>
<feature type="region of interest" description="Disordered" evidence="9">
    <location>
        <begin position="230"/>
        <end position="251"/>
    </location>
</feature>
<feature type="domain" description="TF-B3" evidence="10">
    <location>
        <begin position="107"/>
        <end position="209"/>
    </location>
</feature>
<dbReference type="Pfam" id="PF02362">
    <property type="entry name" value="B3"/>
    <property type="match status" value="1"/>
</dbReference>
<comment type="subunit">
    <text evidence="8">Homodimers and heterodimers.</text>
</comment>
<sequence length="562" mass="61295">MMDPNLWRAFAGNSAHIHTVGSEVYYFVQGHVEQATYVPTLSRSVLSNPTTKCIITSADYSADSLSDEVCLKLNLNPIRPGESGSELVSGFGCSDEGSGKRNRIEKFAKILTSSDANNGGGFSVPRYCADSIFPPLNYQVEPPVQTLSITDVHGVVWNFRHIYRGTPRRHLLTTGWSKFVNHKKLVAGDAVIFARNSSGDMFVGIRRVTSTRAIIGGDCSRWNSQIGGGGGRYNVEEKRSGDGGNDNFSRSNIGKVPAEAVANAAELSAQFKPFEVLYYPRAGLSEFVVPAEKVNNSMNYQWYSGIRVKMPLETEDSLKTQWYQGTVTSASVPAHGPWKGSPWRMLEVTWEETDALQSAKYVSPWEVELATPTPPIPSPLHPAKKFRGPQKSGMVNGEADLFSPMMRFGDSTMGQFDQSILSFNSFPAGMQGARQKFFCESSLFNPYNEITPPSCDENSMCKLNPAPMTQTVSTDLQIGSAQSDTLSPDSQASVLSFATGTAENHTCNSTKAGVNSFQLFGQVIYTNLPVENGRDSCVNNDGGDNKQAAVQVLELGRKLTTV</sequence>
<organism evidence="11 12">
    <name type="scientific">Citrullus colocynthis</name>
    <name type="common">colocynth</name>
    <dbReference type="NCBI Taxonomy" id="252529"/>
    <lineage>
        <taxon>Eukaryota</taxon>
        <taxon>Viridiplantae</taxon>
        <taxon>Streptophyta</taxon>
        <taxon>Embryophyta</taxon>
        <taxon>Tracheophyta</taxon>
        <taxon>Spermatophyta</taxon>
        <taxon>Magnoliopsida</taxon>
        <taxon>eudicotyledons</taxon>
        <taxon>Gunneridae</taxon>
        <taxon>Pentapetalae</taxon>
        <taxon>rosids</taxon>
        <taxon>fabids</taxon>
        <taxon>Cucurbitales</taxon>
        <taxon>Cucurbitaceae</taxon>
        <taxon>Benincaseae</taxon>
        <taxon>Citrullus</taxon>
    </lineage>
</organism>
<dbReference type="InterPro" id="IPR015300">
    <property type="entry name" value="DNA-bd_pseudobarrel_sf"/>
</dbReference>
<dbReference type="InterPro" id="IPR044835">
    <property type="entry name" value="ARF_plant"/>
</dbReference>
<keyword evidence="6 8" id="KW-0539">Nucleus</keyword>
<dbReference type="SUPFAM" id="SSF101936">
    <property type="entry name" value="DNA-binding pseudobarrel domain"/>
    <property type="match status" value="1"/>
</dbReference>
<comment type="similarity">
    <text evidence="2 8">Belongs to the ARF family.</text>
</comment>
<dbReference type="CDD" id="cd10017">
    <property type="entry name" value="B3_DNA"/>
    <property type="match status" value="1"/>
</dbReference>
<dbReference type="PROSITE" id="PS50863">
    <property type="entry name" value="B3"/>
    <property type="match status" value="1"/>
</dbReference>
<evidence type="ECO:0000313" key="12">
    <source>
        <dbReference type="Proteomes" id="UP001642487"/>
    </source>
</evidence>
<evidence type="ECO:0000256" key="1">
    <source>
        <dbReference type="ARBA" id="ARBA00004123"/>
    </source>
</evidence>
<evidence type="ECO:0000256" key="6">
    <source>
        <dbReference type="ARBA" id="ARBA00023242"/>
    </source>
</evidence>
<evidence type="ECO:0000256" key="9">
    <source>
        <dbReference type="SAM" id="MobiDB-lite"/>
    </source>
</evidence>
<comment type="function">
    <text evidence="8">Auxin response factors (ARFs) are transcriptional factors that bind specifically to the DNA sequence 5'-TGTCTC-3' found in the auxin-responsive promoter elements (AuxREs).</text>
</comment>
<keyword evidence="3 8" id="KW-0805">Transcription regulation</keyword>
<reference evidence="11 12" key="1">
    <citation type="submission" date="2024-03" db="EMBL/GenBank/DDBJ databases">
        <authorList>
            <person name="Gkanogiannis A."/>
            <person name="Becerra Lopez-Lavalle L."/>
        </authorList>
    </citation>
    <scope>NUCLEOTIDE SEQUENCE [LARGE SCALE GENOMIC DNA]</scope>
</reference>
<evidence type="ECO:0000256" key="4">
    <source>
        <dbReference type="ARBA" id="ARBA00023125"/>
    </source>
</evidence>
<proteinExistence type="inferred from homology"/>
<dbReference type="Proteomes" id="UP001642487">
    <property type="component" value="Chromosome 11"/>
</dbReference>
<evidence type="ECO:0000256" key="3">
    <source>
        <dbReference type="ARBA" id="ARBA00023015"/>
    </source>
</evidence>
<dbReference type="Gene3D" id="2.30.30.1040">
    <property type="match status" value="1"/>
</dbReference>
<evidence type="ECO:0000259" key="10">
    <source>
        <dbReference type="PROSITE" id="PS50863"/>
    </source>
</evidence>
<dbReference type="EMBL" id="OZ021745">
    <property type="protein sequence ID" value="CAK9313094.1"/>
    <property type="molecule type" value="Genomic_DNA"/>
</dbReference>
<dbReference type="SMART" id="SM01019">
    <property type="entry name" value="B3"/>
    <property type="match status" value="1"/>
</dbReference>
<feature type="region of interest" description="Disordered" evidence="9">
    <location>
        <begin position="373"/>
        <end position="392"/>
    </location>
</feature>
<name>A0ABP0XY71_9ROSI</name>
<keyword evidence="7 8" id="KW-0927">Auxin signaling pathway</keyword>
<evidence type="ECO:0000256" key="8">
    <source>
        <dbReference type="RuleBase" id="RU004561"/>
    </source>
</evidence>
<dbReference type="Gene3D" id="2.40.330.10">
    <property type="entry name" value="DNA-binding pseudobarrel domain"/>
    <property type="match status" value="1"/>
</dbReference>
<protein>
    <recommendedName>
        <fullName evidence="8">Auxin response factor</fullName>
    </recommendedName>
</protein>
<evidence type="ECO:0000313" key="11">
    <source>
        <dbReference type="EMBL" id="CAK9313094.1"/>
    </source>
</evidence>
<dbReference type="InterPro" id="IPR003340">
    <property type="entry name" value="B3_DNA-bd"/>
</dbReference>
<evidence type="ECO:0000256" key="2">
    <source>
        <dbReference type="ARBA" id="ARBA00007853"/>
    </source>
</evidence>
<dbReference type="PANTHER" id="PTHR31384">
    <property type="entry name" value="AUXIN RESPONSE FACTOR 4-RELATED"/>
    <property type="match status" value="1"/>
</dbReference>
<evidence type="ECO:0000256" key="5">
    <source>
        <dbReference type="ARBA" id="ARBA00023163"/>
    </source>
</evidence>
<accession>A0ABP0XY71</accession>
<evidence type="ECO:0000256" key="7">
    <source>
        <dbReference type="ARBA" id="ARBA00023294"/>
    </source>
</evidence>
<comment type="subcellular location">
    <subcellularLocation>
        <location evidence="1 8">Nucleus</location>
    </subcellularLocation>
</comment>
<gene>
    <name evidence="11" type="ORF">CITCOLO1_LOCUS4804</name>
</gene>
<dbReference type="PANTHER" id="PTHR31384:SF94">
    <property type="entry name" value="AUXIN RESPONSE FACTOR 17"/>
    <property type="match status" value="1"/>
</dbReference>